<comment type="caution">
    <text evidence="2">The sequence shown here is derived from an EMBL/GenBank/DDBJ whole genome shotgun (WGS) entry which is preliminary data.</text>
</comment>
<evidence type="ECO:0000313" key="3">
    <source>
        <dbReference type="Proteomes" id="UP000190037"/>
    </source>
</evidence>
<name>A0A1T3P7Y6_9ACTN</name>
<evidence type="ECO:0008006" key="4">
    <source>
        <dbReference type="Google" id="ProtNLM"/>
    </source>
</evidence>
<dbReference type="Proteomes" id="UP000190037">
    <property type="component" value="Unassembled WGS sequence"/>
</dbReference>
<dbReference type="OrthoDB" id="5242307at2"/>
<feature type="compositionally biased region" description="Low complexity" evidence="1">
    <location>
        <begin position="1"/>
        <end position="16"/>
    </location>
</feature>
<organism evidence="2 3">
    <name type="scientific">Embleya scabrispora</name>
    <dbReference type="NCBI Taxonomy" id="159449"/>
    <lineage>
        <taxon>Bacteria</taxon>
        <taxon>Bacillati</taxon>
        <taxon>Actinomycetota</taxon>
        <taxon>Actinomycetes</taxon>
        <taxon>Kitasatosporales</taxon>
        <taxon>Streptomycetaceae</taxon>
        <taxon>Embleya</taxon>
    </lineage>
</organism>
<protein>
    <recommendedName>
        <fullName evidence="4">Peptidase MA-like domain-containing protein</fullName>
    </recommendedName>
</protein>
<feature type="region of interest" description="Disordered" evidence="1">
    <location>
        <begin position="1"/>
        <end position="26"/>
    </location>
</feature>
<reference evidence="2 3" key="1">
    <citation type="submission" date="2017-03" db="EMBL/GenBank/DDBJ databases">
        <title>Draft genome sequence of Streptomyces scabrisporus NF3, endophyte isolated from Amphipterygium adstringens.</title>
        <authorList>
            <person name="Vazquez M."/>
            <person name="Ceapa C.D."/>
            <person name="Rodriguez Luna D."/>
            <person name="Sanchez Esquivel S."/>
        </authorList>
    </citation>
    <scope>NUCLEOTIDE SEQUENCE [LARGE SCALE GENOMIC DNA]</scope>
    <source>
        <strain evidence="2 3">NF3</strain>
    </source>
</reference>
<accession>A0A1T3P7Y6</accession>
<evidence type="ECO:0000313" key="2">
    <source>
        <dbReference type="EMBL" id="OPC85207.1"/>
    </source>
</evidence>
<evidence type="ECO:0000256" key="1">
    <source>
        <dbReference type="SAM" id="MobiDB-lite"/>
    </source>
</evidence>
<dbReference type="AlphaFoldDB" id="A0A1T3P7Y6"/>
<dbReference type="EMBL" id="MWQN01000001">
    <property type="protein sequence ID" value="OPC85207.1"/>
    <property type="molecule type" value="Genomic_DNA"/>
</dbReference>
<dbReference type="SUPFAM" id="SSF55486">
    <property type="entry name" value="Metalloproteases ('zincins'), catalytic domain"/>
    <property type="match status" value="1"/>
</dbReference>
<keyword evidence="3" id="KW-1185">Reference proteome</keyword>
<gene>
    <name evidence="2" type="ORF">B4N89_21975</name>
</gene>
<sequence length="420" mass="45067">MTHTPPGVRAGRSAGPGASGDGEQHANARRTAIGALLERRANAFRTRDREALSSTLDPQNPTFRQNQIGVFDNIAEVPFAAWEYEIVTPDAFDLSAARKSALGAPVFTAQVDLLYRITGHDVAPVRVPQFLTFVLRGGTWYLAADGDGAATGMRTPAQVWDLGPVTVVQGTHSIVLGIGTRAALREFADTTDKAVPQVSAVWGESWPGRAVVVVPGTQAEMARLLGAEPSKYAKIAAVTTGERGAAADAAAADRVIVNPDAFRELGDLERRVVMTHEITHVASRAFTRAWTPTWLSEGFADYVGYLESAQTMRTAAPELRRDVKAGKVPVQLPADATFETTQEDLPQAYEMGWLACKLIAERWGRAKLVELYRTVGAERPPGVGAPDAASALSSAMVSVLGTGPDAFTKTWLDYLRTQAE</sequence>
<proteinExistence type="predicted"/>
<dbReference type="STRING" id="159449.B4N89_21975"/>